<evidence type="ECO:0000313" key="2">
    <source>
        <dbReference type="Proteomes" id="UP000597301"/>
    </source>
</evidence>
<sequence length="246" mass="27914">MDDFSTLISALEKNISSSTDKKLSYLRSDLHKAIDNLYTQVESVMWLNKRLSLKAQLPPLRGWPVSPDFLLKLHTWIRKNKPKIIVETGSGSSTLVIADALRQNGFGKLYSFEHLEKYANQTYETLADEHLTPWVELRVGSLEVWEGPHLNPTGADPISKWYPLNLAGIEGVDLLLVDGPPGNTCQYARYPAVPAFIDRLSPNAQVWMDDANRQDEKDVCEHWAENYGFNLEFFPLEKGLGLLTRK</sequence>
<protein>
    <recommendedName>
        <fullName evidence="3">Class I SAM-dependent methyltransferase</fullName>
    </recommendedName>
</protein>
<gene>
    <name evidence="1" type="ORF">GCM10011382_32880</name>
</gene>
<reference evidence="2" key="1">
    <citation type="journal article" date="2019" name="Int. J. Syst. Evol. Microbiol.">
        <title>The Global Catalogue of Microorganisms (GCM) 10K type strain sequencing project: providing services to taxonomists for standard genome sequencing and annotation.</title>
        <authorList>
            <consortium name="The Broad Institute Genomics Platform"/>
            <consortium name="The Broad Institute Genome Sequencing Center for Infectious Disease"/>
            <person name="Wu L."/>
            <person name="Ma J."/>
        </authorList>
    </citation>
    <scope>NUCLEOTIDE SEQUENCE [LARGE SCALE GENOMIC DNA]</scope>
    <source>
        <strain evidence="2">CGMCC 1.15122</strain>
    </source>
</reference>
<dbReference type="Proteomes" id="UP000597301">
    <property type="component" value="Unassembled WGS sequence"/>
</dbReference>
<dbReference type="SUPFAM" id="SSF53335">
    <property type="entry name" value="S-adenosyl-L-methionine-dependent methyltransferases"/>
    <property type="match status" value="1"/>
</dbReference>
<evidence type="ECO:0000313" key="1">
    <source>
        <dbReference type="EMBL" id="GGC99787.1"/>
    </source>
</evidence>
<name>A0ABQ1PN06_9GAMM</name>
<accession>A0ABQ1PN06</accession>
<proteinExistence type="predicted"/>
<dbReference type="RefSeq" id="WP_188640581.1">
    <property type="nucleotide sequence ID" value="NZ_BMHM01000009.1"/>
</dbReference>
<dbReference type="Gene3D" id="3.40.50.150">
    <property type="entry name" value="Vaccinia Virus protein VP39"/>
    <property type="match status" value="1"/>
</dbReference>
<dbReference type="InterPro" id="IPR029063">
    <property type="entry name" value="SAM-dependent_MTases_sf"/>
</dbReference>
<dbReference type="EMBL" id="BMHM01000009">
    <property type="protein sequence ID" value="GGC99787.1"/>
    <property type="molecule type" value="Genomic_DNA"/>
</dbReference>
<evidence type="ECO:0008006" key="3">
    <source>
        <dbReference type="Google" id="ProtNLM"/>
    </source>
</evidence>
<organism evidence="1 2">
    <name type="scientific">Vreelandella lutescens</name>
    <dbReference type="NCBI Taxonomy" id="1602943"/>
    <lineage>
        <taxon>Bacteria</taxon>
        <taxon>Pseudomonadati</taxon>
        <taxon>Pseudomonadota</taxon>
        <taxon>Gammaproteobacteria</taxon>
        <taxon>Oceanospirillales</taxon>
        <taxon>Halomonadaceae</taxon>
        <taxon>Vreelandella</taxon>
    </lineage>
</organism>
<dbReference type="Pfam" id="PF13578">
    <property type="entry name" value="Methyltransf_24"/>
    <property type="match status" value="1"/>
</dbReference>
<keyword evidence="2" id="KW-1185">Reference proteome</keyword>
<comment type="caution">
    <text evidence="1">The sequence shown here is derived from an EMBL/GenBank/DDBJ whole genome shotgun (WGS) entry which is preliminary data.</text>
</comment>